<protein>
    <submittedName>
        <fullName evidence="2">DUF1318 domain-containing protein</fullName>
    </submittedName>
</protein>
<dbReference type="Pfam" id="PF07027">
    <property type="entry name" value="DUF1318"/>
    <property type="match status" value="1"/>
</dbReference>
<dbReference type="Proteomes" id="UP000249739">
    <property type="component" value="Unassembled WGS sequence"/>
</dbReference>
<evidence type="ECO:0000256" key="1">
    <source>
        <dbReference type="SAM" id="SignalP"/>
    </source>
</evidence>
<evidence type="ECO:0000313" key="2">
    <source>
        <dbReference type="EMBL" id="PZP54438.1"/>
    </source>
</evidence>
<proteinExistence type="predicted"/>
<dbReference type="EMBL" id="QFOT01000139">
    <property type="protein sequence ID" value="PZP54438.1"/>
    <property type="molecule type" value="Genomic_DNA"/>
</dbReference>
<feature type="chain" id="PRO_5016136201" evidence="1">
    <location>
        <begin position="22"/>
        <end position="106"/>
    </location>
</feature>
<feature type="signal peptide" evidence="1">
    <location>
        <begin position="1"/>
        <end position="21"/>
    </location>
</feature>
<dbReference type="InterPro" id="IPR008309">
    <property type="entry name" value="YdbL"/>
</dbReference>
<evidence type="ECO:0000313" key="3">
    <source>
        <dbReference type="Proteomes" id="UP000249739"/>
    </source>
</evidence>
<reference evidence="2 3" key="1">
    <citation type="submission" date="2017-08" db="EMBL/GenBank/DDBJ databases">
        <title>Infants hospitalized years apart are colonized by the same room-sourced microbial strains.</title>
        <authorList>
            <person name="Brooks B."/>
            <person name="Olm M.R."/>
            <person name="Firek B.A."/>
            <person name="Baker R."/>
            <person name="Thomas B.C."/>
            <person name="Morowitz M.J."/>
            <person name="Banfield J.F."/>
        </authorList>
    </citation>
    <scope>NUCLEOTIDE SEQUENCE [LARGE SCALE GENOMIC DNA]</scope>
    <source>
        <strain evidence="2">S2_006_000_R2_64</strain>
    </source>
</reference>
<dbReference type="PIRSF" id="PIRSF025560">
    <property type="entry name" value="UCP025560"/>
    <property type="match status" value="1"/>
</dbReference>
<sequence>MKKILILTLALTMLMPIAAFAMDLSSAKQAGYVGEKPDGLVGAVASPSAEVQALIAETNAGRLAVYTDTAAKQGVPVSQVQALAAEKLYGMASGQYVMINGSWVKK</sequence>
<organism evidence="2 3">
    <name type="scientific">Micavibrio aeruginosavorus</name>
    <dbReference type="NCBI Taxonomy" id="349221"/>
    <lineage>
        <taxon>Bacteria</taxon>
        <taxon>Pseudomonadati</taxon>
        <taxon>Bdellovibrionota</taxon>
        <taxon>Bdellovibrionia</taxon>
        <taxon>Bdellovibrionales</taxon>
        <taxon>Pseudobdellovibrionaceae</taxon>
        <taxon>Micavibrio</taxon>
    </lineage>
</organism>
<keyword evidence="1" id="KW-0732">Signal</keyword>
<dbReference type="AlphaFoldDB" id="A0A2W5FGL5"/>
<accession>A0A2W5FGL5</accession>
<comment type="caution">
    <text evidence="2">The sequence shown here is derived from an EMBL/GenBank/DDBJ whole genome shotgun (WGS) entry which is preliminary data.</text>
</comment>
<gene>
    <name evidence="2" type="ORF">DI586_09955</name>
</gene>
<name>A0A2W5FGL5_9BACT</name>